<organism evidence="2 3">
    <name type="scientific">Catenaria anguillulae PL171</name>
    <dbReference type="NCBI Taxonomy" id="765915"/>
    <lineage>
        <taxon>Eukaryota</taxon>
        <taxon>Fungi</taxon>
        <taxon>Fungi incertae sedis</taxon>
        <taxon>Blastocladiomycota</taxon>
        <taxon>Blastocladiomycetes</taxon>
        <taxon>Blastocladiales</taxon>
        <taxon>Catenariaceae</taxon>
        <taxon>Catenaria</taxon>
    </lineage>
</organism>
<dbReference type="AlphaFoldDB" id="A0A1Y2HY00"/>
<feature type="compositionally biased region" description="Basic and acidic residues" evidence="1">
    <location>
        <begin position="43"/>
        <end position="54"/>
    </location>
</feature>
<keyword evidence="3" id="KW-1185">Reference proteome</keyword>
<sequence>MRKFMYTKGHGHKNEGLRKQRLAMTFTPRPNRVQTRKATHPLDSGRRDVLDDST</sequence>
<protein>
    <submittedName>
        <fullName evidence="2">Uncharacterized protein</fullName>
    </submittedName>
</protein>
<dbReference type="Proteomes" id="UP000193411">
    <property type="component" value="Unassembled WGS sequence"/>
</dbReference>
<name>A0A1Y2HY00_9FUNG</name>
<dbReference type="EMBL" id="MCFL01000008">
    <property type="protein sequence ID" value="ORZ38613.1"/>
    <property type="molecule type" value="Genomic_DNA"/>
</dbReference>
<feature type="region of interest" description="Disordered" evidence="1">
    <location>
        <begin position="25"/>
        <end position="54"/>
    </location>
</feature>
<reference evidence="2 3" key="1">
    <citation type="submission" date="2016-07" db="EMBL/GenBank/DDBJ databases">
        <title>Pervasive Adenine N6-methylation of Active Genes in Fungi.</title>
        <authorList>
            <consortium name="DOE Joint Genome Institute"/>
            <person name="Mondo S.J."/>
            <person name="Dannebaum R.O."/>
            <person name="Kuo R.C."/>
            <person name="Labutti K."/>
            <person name="Haridas S."/>
            <person name="Kuo A."/>
            <person name="Salamov A."/>
            <person name="Ahrendt S.R."/>
            <person name="Lipzen A."/>
            <person name="Sullivan W."/>
            <person name="Andreopoulos W.B."/>
            <person name="Clum A."/>
            <person name="Lindquist E."/>
            <person name="Daum C."/>
            <person name="Ramamoorthy G.K."/>
            <person name="Gryganskyi A."/>
            <person name="Culley D."/>
            <person name="Magnuson J.K."/>
            <person name="James T.Y."/>
            <person name="O'Malley M.A."/>
            <person name="Stajich J.E."/>
            <person name="Spatafora J.W."/>
            <person name="Visel A."/>
            <person name="Grigoriev I.V."/>
        </authorList>
    </citation>
    <scope>NUCLEOTIDE SEQUENCE [LARGE SCALE GENOMIC DNA]</scope>
    <source>
        <strain evidence="2 3">PL171</strain>
    </source>
</reference>
<proteinExistence type="predicted"/>
<evidence type="ECO:0000313" key="2">
    <source>
        <dbReference type="EMBL" id="ORZ38613.1"/>
    </source>
</evidence>
<evidence type="ECO:0000313" key="3">
    <source>
        <dbReference type="Proteomes" id="UP000193411"/>
    </source>
</evidence>
<accession>A0A1Y2HY00</accession>
<comment type="caution">
    <text evidence="2">The sequence shown here is derived from an EMBL/GenBank/DDBJ whole genome shotgun (WGS) entry which is preliminary data.</text>
</comment>
<gene>
    <name evidence="2" type="ORF">BCR44DRAFT_1428597</name>
</gene>
<evidence type="ECO:0000256" key="1">
    <source>
        <dbReference type="SAM" id="MobiDB-lite"/>
    </source>
</evidence>